<feature type="domain" description="DUF4394" evidence="2">
    <location>
        <begin position="53"/>
        <end position="285"/>
    </location>
</feature>
<dbReference type="Proteomes" id="UP000741013">
    <property type="component" value="Unassembled WGS sequence"/>
</dbReference>
<evidence type="ECO:0000256" key="1">
    <source>
        <dbReference type="SAM" id="SignalP"/>
    </source>
</evidence>
<keyword evidence="4" id="KW-1185">Reference proteome</keyword>
<dbReference type="Pfam" id="PF14339">
    <property type="entry name" value="DUF4394"/>
    <property type="match status" value="1"/>
</dbReference>
<evidence type="ECO:0000313" key="4">
    <source>
        <dbReference type="Proteomes" id="UP000741013"/>
    </source>
</evidence>
<reference evidence="3 4" key="1">
    <citation type="submission" date="2021-03" db="EMBL/GenBank/DDBJ databases">
        <title>Sequencing the genomes of 1000 actinobacteria strains.</title>
        <authorList>
            <person name="Klenk H.-P."/>
        </authorList>
    </citation>
    <scope>NUCLEOTIDE SEQUENCE [LARGE SCALE GENOMIC DNA]</scope>
    <source>
        <strain evidence="3 4">DSM 45510</strain>
    </source>
</reference>
<protein>
    <recommendedName>
        <fullName evidence="2">DUF4394 domain-containing protein</fullName>
    </recommendedName>
</protein>
<comment type="caution">
    <text evidence="3">The sequence shown here is derived from an EMBL/GenBank/DDBJ whole genome shotgun (WGS) entry which is preliminary data.</text>
</comment>
<evidence type="ECO:0000259" key="2">
    <source>
        <dbReference type="Pfam" id="PF14339"/>
    </source>
</evidence>
<evidence type="ECO:0000313" key="3">
    <source>
        <dbReference type="EMBL" id="MBP2184970.1"/>
    </source>
</evidence>
<organism evidence="3 4">
    <name type="scientific">Amycolatopsis magusensis</name>
    <dbReference type="NCBI Taxonomy" id="882444"/>
    <lineage>
        <taxon>Bacteria</taxon>
        <taxon>Bacillati</taxon>
        <taxon>Actinomycetota</taxon>
        <taxon>Actinomycetes</taxon>
        <taxon>Pseudonocardiales</taxon>
        <taxon>Pseudonocardiaceae</taxon>
        <taxon>Amycolatopsis</taxon>
    </lineage>
</organism>
<proteinExistence type="predicted"/>
<dbReference type="InterPro" id="IPR025507">
    <property type="entry name" value="DUF4394"/>
</dbReference>
<gene>
    <name evidence="3" type="ORF">JOM49_006496</name>
</gene>
<keyword evidence="1" id="KW-0732">Signal</keyword>
<name>A0ABS4Q1F0_9PSEU</name>
<sequence length="291" mass="29595">MQARIKRGVAVMTAVVAAAAVAVGLAGPGSAAEDGTMSPSLRAYGITSDGKLMATFTTDRPDELNWVRRVSGLITDTSVIGIDFRVQDGKFYAVGNYGGIYTISLPTGNSDVVVTKVSQLSVGLHGTTFGVDFNPAADRLRVISDVGQNLRHNLHDGTTISDSTLSATPGGSAIAGVTAAAYTNNDLNTTTATTLFDINTLSAQVVVQSPANNGLLAPTGSLGTTAATNAGADIYSDVVGGKTVSNSGFATLIGSTGDAMLYDFDPLTGAAEALGIFPLLITDIAVALDTN</sequence>
<accession>A0ABS4Q1F0</accession>
<dbReference type="RefSeq" id="WP_209667921.1">
    <property type="nucleotide sequence ID" value="NZ_JAGGMS010000001.1"/>
</dbReference>
<dbReference type="EMBL" id="JAGGMS010000001">
    <property type="protein sequence ID" value="MBP2184970.1"/>
    <property type="molecule type" value="Genomic_DNA"/>
</dbReference>
<feature type="signal peptide" evidence="1">
    <location>
        <begin position="1"/>
        <end position="31"/>
    </location>
</feature>
<feature type="chain" id="PRO_5046110776" description="DUF4394 domain-containing protein" evidence="1">
    <location>
        <begin position="32"/>
        <end position="291"/>
    </location>
</feature>